<dbReference type="PANTHER" id="PTHR31435:SF10">
    <property type="entry name" value="BSR4717 PROTEIN"/>
    <property type="match status" value="1"/>
</dbReference>
<feature type="domain" description="N-acetyltransferase" evidence="2">
    <location>
        <begin position="21"/>
        <end position="108"/>
    </location>
</feature>
<evidence type="ECO:0000313" key="4">
    <source>
        <dbReference type="Proteomes" id="UP000319716"/>
    </source>
</evidence>
<dbReference type="InterPro" id="IPR031165">
    <property type="entry name" value="GNAT_YJDJ"/>
</dbReference>
<keyword evidence="3" id="KW-0808">Transferase</keyword>
<dbReference type="GO" id="GO:0016747">
    <property type="term" value="F:acyltransferase activity, transferring groups other than amino-acyl groups"/>
    <property type="evidence" value="ECO:0007669"/>
    <property type="project" value="InterPro"/>
</dbReference>
<reference evidence="3 4" key="1">
    <citation type="submission" date="2017-11" db="EMBL/GenBank/DDBJ databases">
        <title>Draft Genome Sequence of Sporolactobacillus inulinus NBRC 111894 Isolated from Koso, a Japanese Sugar-Vegetable Fermented Beverage.</title>
        <authorList>
            <person name="Chiou T.Y."/>
            <person name="Oshima K."/>
            <person name="Suda W."/>
            <person name="Hattori M."/>
            <person name="Takahashi T."/>
        </authorList>
    </citation>
    <scope>NUCLEOTIDE SEQUENCE [LARGE SCALE GENOMIC DNA]</scope>
    <source>
        <strain evidence="3 4">NBRC111894</strain>
    </source>
</reference>
<dbReference type="PROSITE" id="PS51729">
    <property type="entry name" value="GNAT_YJDJ"/>
    <property type="match status" value="1"/>
</dbReference>
<dbReference type="AlphaFoldDB" id="A0A4Y1ZBA7"/>
<evidence type="ECO:0000259" key="1">
    <source>
        <dbReference type="PROSITE" id="PS51186"/>
    </source>
</evidence>
<dbReference type="InterPro" id="IPR000182">
    <property type="entry name" value="GNAT_dom"/>
</dbReference>
<dbReference type="InterPro" id="IPR045057">
    <property type="entry name" value="Gcn5-rel_NAT"/>
</dbReference>
<dbReference type="Gene3D" id="3.40.630.30">
    <property type="match status" value="1"/>
</dbReference>
<dbReference type="PANTHER" id="PTHR31435">
    <property type="entry name" value="PROTEIN NATD1"/>
    <property type="match status" value="1"/>
</dbReference>
<name>A0A4Y1ZBA7_9BACL</name>
<dbReference type="CDD" id="cd04301">
    <property type="entry name" value="NAT_SF"/>
    <property type="match status" value="1"/>
</dbReference>
<dbReference type="EMBL" id="BEXB01000010">
    <property type="protein sequence ID" value="GAY76028.1"/>
    <property type="molecule type" value="Genomic_DNA"/>
</dbReference>
<comment type="caution">
    <text evidence="3">The sequence shown here is derived from an EMBL/GenBank/DDBJ whole genome shotgun (WGS) entry which is preliminary data.</text>
</comment>
<organism evidence="3 4">
    <name type="scientific">Sporolactobacillus inulinus</name>
    <dbReference type="NCBI Taxonomy" id="2078"/>
    <lineage>
        <taxon>Bacteria</taxon>
        <taxon>Bacillati</taxon>
        <taxon>Bacillota</taxon>
        <taxon>Bacilli</taxon>
        <taxon>Bacillales</taxon>
        <taxon>Sporolactobacillaceae</taxon>
        <taxon>Sporolactobacillus</taxon>
    </lineage>
</organism>
<dbReference type="InterPro" id="IPR016181">
    <property type="entry name" value="Acyl_CoA_acyltransferase"/>
</dbReference>
<gene>
    <name evidence="3" type="ORF">NBRC111894_1582</name>
</gene>
<protein>
    <submittedName>
        <fullName evidence="3">Acetyltransferase</fullName>
    </submittedName>
</protein>
<accession>A0A4Y1ZBA7</accession>
<proteinExistence type="predicted"/>
<sequence length="110" mass="12827">MMKRIHLWFNKRKENRGLTMELKKGTNRFYMLDGDKEIGEVTFTEDPPSVLSINHTFVDSNYRGKGIAQQLIQAVVALSMNNQKRIKPVCSYAQALFKRNKDYAAIEYHE</sequence>
<feature type="domain" description="N-acetyltransferase" evidence="1">
    <location>
        <begin position="1"/>
        <end position="110"/>
    </location>
</feature>
<dbReference type="Proteomes" id="UP000319716">
    <property type="component" value="Unassembled WGS sequence"/>
</dbReference>
<evidence type="ECO:0000313" key="3">
    <source>
        <dbReference type="EMBL" id="GAY76028.1"/>
    </source>
</evidence>
<dbReference type="PROSITE" id="PS51186">
    <property type="entry name" value="GNAT"/>
    <property type="match status" value="1"/>
</dbReference>
<dbReference type="Pfam" id="PF14542">
    <property type="entry name" value="Acetyltransf_CG"/>
    <property type="match status" value="1"/>
</dbReference>
<dbReference type="SUPFAM" id="SSF55729">
    <property type="entry name" value="Acyl-CoA N-acyltransferases (Nat)"/>
    <property type="match status" value="1"/>
</dbReference>
<evidence type="ECO:0000259" key="2">
    <source>
        <dbReference type="PROSITE" id="PS51729"/>
    </source>
</evidence>